<evidence type="ECO:0000256" key="1">
    <source>
        <dbReference type="SAM" id="MobiDB-lite"/>
    </source>
</evidence>
<feature type="compositionally biased region" description="Low complexity" evidence="1">
    <location>
        <begin position="142"/>
        <end position="158"/>
    </location>
</feature>
<organism evidence="2">
    <name type="scientific">uncultured Solirubrobacterales bacterium</name>
    <dbReference type="NCBI Taxonomy" id="768556"/>
    <lineage>
        <taxon>Bacteria</taxon>
        <taxon>Bacillati</taxon>
        <taxon>Actinomycetota</taxon>
        <taxon>Thermoleophilia</taxon>
        <taxon>Solirubrobacterales</taxon>
        <taxon>environmental samples</taxon>
    </lineage>
</organism>
<reference evidence="2" key="1">
    <citation type="submission" date="2020-02" db="EMBL/GenBank/DDBJ databases">
        <authorList>
            <person name="Meier V. D."/>
        </authorList>
    </citation>
    <scope>NUCLEOTIDE SEQUENCE</scope>
    <source>
        <strain evidence="2">AVDCRST_MAG17</strain>
    </source>
</reference>
<gene>
    <name evidence="2" type="ORF">AVDCRST_MAG17-1961</name>
</gene>
<evidence type="ECO:0000313" key="2">
    <source>
        <dbReference type="EMBL" id="CAA9510683.1"/>
    </source>
</evidence>
<feature type="compositionally biased region" description="Basic and acidic residues" evidence="1">
    <location>
        <begin position="56"/>
        <end position="68"/>
    </location>
</feature>
<dbReference type="GO" id="GO:0004089">
    <property type="term" value="F:carbonate dehydratase activity"/>
    <property type="evidence" value="ECO:0007669"/>
    <property type="project" value="UniProtKB-EC"/>
</dbReference>
<feature type="compositionally biased region" description="Basic and acidic residues" evidence="1">
    <location>
        <begin position="118"/>
        <end position="132"/>
    </location>
</feature>
<accession>A0A6J4T0S8</accession>
<feature type="non-terminal residue" evidence="2">
    <location>
        <position position="1"/>
    </location>
</feature>
<dbReference type="AlphaFoldDB" id="A0A6J4T0S8"/>
<sequence length="232" mass="24807">GRHSSDHGEQPAVGGGDGGRRPGVLPQARGRPDPALPVHRLLRQPGAGRAPHRCAAGRDVHPPQHREPGLPLRPEPALGTAVRRGRPRRAGHHRLRPLRVRGREGGDGHAPLRPRRLLAREHPQRDPVERGGARRGRRRGGEVPAAGRAQRGRAGVPALAHADRPGRVGARAAAVDPRARVRHTQRRAARPRERGEQPRGCAAAPRRAPGHAVGPAPDARRGGGAGRRARPI</sequence>
<proteinExistence type="predicted"/>
<feature type="non-terminal residue" evidence="2">
    <location>
        <position position="232"/>
    </location>
</feature>
<keyword evidence="2" id="KW-0456">Lyase</keyword>
<dbReference type="EMBL" id="CADCVV010000155">
    <property type="protein sequence ID" value="CAA9510683.1"/>
    <property type="molecule type" value="Genomic_DNA"/>
</dbReference>
<dbReference type="EC" id="4.2.1.1" evidence="2"/>
<feature type="compositionally biased region" description="Low complexity" evidence="1">
    <location>
        <begin position="167"/>
        <end position="176"/>
    </location>
</feature>
<feature type="compositionally biased region" description="Basic residues" evidence="1">
    <location>
        <begin position="83"/>
        <end position="100"/>
    </location>
</feature>
<feature type="region of interest" description="Disordered" evidence="1">
    <location>
        <begin position="1"/>
        <end position="232"/>
    </location>
</feature>
<name>A0A6J4T0S8_9ACTN</name>
<protein>
    <submittedName>
        <fullName evidence="2">Carbonic anhydrase, beta class</fullName>
        <ecNumber evidence="2">4.2.1.1</ecNumber>
    </submittedName>
</protein>
<feature type="compositionally biased region" description="Low complexity" evidence="1">
    <location>
        <begin position="198"/>
        <end position="217"/>
    </location>
</feature>
<feature type="compositionally biased region" description="Basic residues" evidence="1">
    <location>
        <begin position="180"/>
        <end position="189"/>
    </location>
</feature>